<keyword evidence="8" id="KW-0539">Nucleus</keyword>
<protein>
    <recommendedName>
        <fullName evidence="3">Origin recognition complex subunit 4</fullName>
    </recommendedName>
</protein>
<evidence type="ECO:0000256" key="3">
    <source>
        <dbReference type="ARBA" id="ARBA00019083"/>
    </source>
</evidence>
<evidence type="ECO:0000259" key="10">
    <source>
        <dbReference type="Pfam" id="PF13191"/>
    </source>
</evidence>
<evidence type="ECO:0000256" key="4">
    <source>
        <dbReference type="ARBA" id="ARBA00022705"/>
    </source>
</evidence>
<feature type="compositionally biased region" description="Polar residues" evidence="9">
    <location>
        <begin position="122"/>
        <end position="134"/>
    </location>
</feature>
<feature type="compositionally biased region" description="Low complexity" evidence="9">
    <location>
        <begin position="19"/>
        <end position="28"/>
    </location>
</feature>
<dbReference type="InterPro" id="IPR041664">
    <property type="entry name" value="AAA_16"/>
</dbReference>
<dbReference type="EMBL" id="JAWDGP010005499">
    <property type="protein sequence ID" value="KAK3756501.1"/>
    <property type="molecule type" value="Genomic_DNA"/>
</dbReference>
<dbReference type="GO" id="GO:0006270">
    <property type="term" value="P:DNA replication initiation"/>
    <property type="evidence" value="ECO:0007669"/>
    <property type="project" value="TreeGrafter"/>
</dbReference>
<dbReference type="PANTHER" id="PTHR12087:SF0">
    <property type="entry name" value="ORIGIN RECOGNITION COMPLEX SUBUNIT 4"/>
    <property type="match status" value="1"/>
</dbReference>
<dbReference type="GO" id="GO:0005737">
    <property type="term" value="C:cytoplasm"/>
    <property type="evidence" value="ECO:0007669"/>
    <property type="project" value="UniProtKB-ARBA"/>
</dbReference>
<evidence type="ECO:0000256" key="7">
    <source>
        <dbReference type="ARBA" id="ARBA00023125"/>
    </source>
</evidence>
<evidence type="ECO:0000256" key="5">
    <source>
        <dbReference type="ARBA" id="ARBA00022741"/>
    </source>
</evidence>
<dbReference type="GO" id="GO:0005664">
    <property type="term" value="C:nuclear origin of replication recognition complex"/>
    <property type="evidence" value="ECO:0007669"/>
    <property type="project" value="TreeGrafter"/>
</dbReference>
<keyword evidence="7" id="KW-0238">DNA-binding</keyword>
<dbReference type="Pfam" id="PF14629">
    <property type="entry name" value="ORC4_C"/>
    <property type="match status" value="1"/>
</dbReference>
<comment type="similarity">
    <text evidence="2">Belongs to the ORC4 family.</text>
</comment>
<dbReference type="GO" id="GO:0005524">
    <property type="term" value="F:ATP binding"/>
    <property type="evidence" value="ECO:0007669"/>
    <property type="project" value="UniProtKB-KW"/>
</dbReference>
<evidence type="ECO:0000256" key="2">
    <source>
        <dbReference type="ARBA" id="ARBA00005334"/>
    </source>
</evidence>
<dbReference type="Proteomes" id="UP001283361">
    <property type="component" value="Unassembled WGS sequence"/>
</dbReference>
<dbReference type="PANTHER" id="PTHR12087">
    <property type="entry name" value="ORIGIN RECOGNITION COMPLEX SUBUNIT 4"/>
    <property type="match status" value="1"/>
</dbReference>
<feature type="compositionally biased region" description="Polar residues" evidence="9">
    <location>
        <begin position="30"/>
        <end position="53"/>
    </location>
</feature>
<comment type="subcellular location">
    <subcellularLocation>
        <location evidence="1">Nucleus</location>
    </subcellularLocation>
</comment>
<dbReference type="InterPro" id="IPR016527">
    <property type="entry name" value="ORC4"/>
</dbReference>
<organism evidence="12 13">
    <name type="scientific">Elysia crispata</name>
    <name type="common">lettuce slug</name>
    <dbReference type="NCBI Taxonomy" id="231223"/>
    <lineage>
        <taxon>Eukaryota</taxon>
        <taxon>Metazoa</taxon>
        <taxon>Spiralia</taxon>
        <taxon>Lophotrochozoa</taxon>
        <taxon>Mollusca</taxon>
        <taxon>Gastropoda</taxon>
        <taxon>Heterobranchia</taxon>
        <taxon>Euthyneura</taxon>
        <taxon>Panpulmonata</taxon>
        <taxon>Sacoglossa</taxon>
        <taxon>Placobranchoidea</taxon>
        <taxon>Plakobranchidae</taxon>
        <taxon>Elysia</taxon>
    </lineage>
</organism>
<dbReference type="FunFam" id="3.40.50.300:FF:000649">
    <property type="entry name" value="Origin recognition complex subunit 4"/>
    <property type="match status" value="1"/>
</dbReference>
<feature type="domain" description="Origin recognition complex subunit 4 C-terminal" evidence="11">
    <location>
        <begin position="472"/>
        <end position="656"/>
    </location>
</feature>
<evidence type="ECO:0000256" key="6">
    <source>
        <dbReference type="ARBA" id="ARBA00022840"/>
    </source>
</evidence>
<dbReference type="InterPro" id="IPR032705">
    <property type="entry name" value="ORC4_C"/>
</dbReference>
<keyword evidence="5" id="KW-0547">Nucleotide-binding</keyword>
<evidence type="ECO:0000313" key="13">
    <source>
        <dbReference type="Proteomes" id="UP001283361"/>
    </source>
</evidence>
<keyword evidence="4" id="KW-0235">DNA replication</keyword>
<dbReference type="InterPro" id="IPR027417">
    <property type="entry name" value="P-loop_NTPase"/>
</dbReference>
<dbReference type="Gene3D" id="3.40.50.300">
    <property type="entry name" value="P-loop containing nucleotide triphosphate hydrolases"/>
    <property type="match status" value="1"/>
</dbReference>
<dbReference type="GO" id="GO:0003688">
    <property type="term" value="F:DNA replication origin binding"/>
    <property type="evidence" value="ECO:0007669"/>
    <property type="project" value="TreeGrafter"/>
</dbReference>
<dbReference type="SUPFAM" id="SSF52540">
    <property type="entry name" value="P-loop containing nucleoside triphosphate hydrolases"/>
    <property type="match status" value="1"/>
</dbReference>
<keyword evidence="6" id="KW-0067">ATP-binding</keyword>
<feature type="domain" description="Orc1-like AAA ATPase" evidence="10">
    <location>
        <begin position="285"/>
        <end position="433"/>
    </location>
</feature>
<accession>A0AAE0YTJ1</accession>
<gene>
    <name evidence="12" type="ORF">RRG08_061561</name>
</gene>
<evidence type="ECO:0000259" key="11">
    <source>
        <dbReference type="Pfam" id="PF14629"/>
    </source>
</evidence>
<dbReference type="CDD" id="cd00009">
    <property type="entry name" value="AAA"/>
    <property type="match status" value="1"/>
</dbReference>
<sequence length="675" mass="75092">MVEPNINNYDSPKKKSDSSSESEQAAASLQMVTISSPRSQPSHLSGNLSTVKASPQKRESSRLATFSPVKGSPRKKIANSKETECSPRKDSSSAVNFSPLKNSSRTLSPAAGSQHKPLITCESDQAASPQFATISSPKKKPAPQSSDLLTVNKSPQKRESSRLAALSPIKGSPLKRNANLTDSECSPRKRSAEALDLSSLKTSPLKFSPVNSSSRKSRSMKISEDTTSLKSPRKESVAVANSSVKKDDFPSTEISAVFDPLQEVQQVLRKRISQINSPPTICGYEKERKQLHDLIKRTAVTGESNSLLLIGPRGCGKSMLIQNVIEALYQEKKIKQDLLHVKLNGLLQSDDKIALREITLQLQLENTVGDKVFGSFAETLQFLLEALKKGGESSKPILFVLEEFDLFAQHKNQTLLYNLFDISQSAQAPICVIGITCRLDVVELLEKRVKSRFSHRQVYLFNKLTLDQYRKLCTNYLCLPDSFRDKGFAKKWNSNIQDLLDEVAVKDVLERQFSLMNDVRGLLSLLTYPVCNISAAHPTITASDLITSFKLISTDTKSAMLHGVSILELAIIIAMKHLTDIYEGEPFNFEMVYSEYLKFARHRSGMQVYEKAIVMKAYEHLQTLELIRGHGGGTTSQKEYKLMDLLVHPAQIMDALQKYPNCPTEMKQWATQSIS</sequence>
<evidence type="ECO:0000256" key="9">
    <source>
        <dbReference type="SAM" id="MobiDB-lite"/>
    </source>
</evidence>
<evidence type="ECO:0000256" key="1">
    <source>
        <dbReference type="ARBA" id="ARBA00004123"/>
    </source>
</evidence>
<evidence type="ECO:0000313" key="12">
    <source>
        <dbReference type="EMBL" id="KAK3756501.1"/>
    </source>
</evidence>
<keyword evidence="13" id="KW-1185">Reference proteome</keyword>
<dbReference type="Pfam" id="PF13191">
    <property type="entry name" value="AAA_16"/>
    <property type="match status" value="1"/>
</dbReference>
<proteinExistence type="inferred from homology"/>
<feature type="compositionally biased region" description="Basic and acidic residues" evidence="9">
    <location>
        <begin position="79"/>
        <end position="91"/>
    </location>
</feature>
<evidence type="ECO:0000256" key="8">
    <source>
        <dbReference type="ARBA" id="ARBA00023242"/>
    </source>
</evidence>
<feature type="compositionally biased region" description="Polar residues" evidence="9">
    <location>
        <begin position="92"/>
        <end position="107"/>
    </location>
</feature>
<comment type="caution">
    <text evidence="12">The sequence shown here is derived from an EMBL/GenBank/DDBJ whole genome shotgun (WGS) entry which is preliminary data.</text>
</comment>
<name>A0AAE0YTJ1_9GAST</name>
<dbReference type="AlphaFoldDB" id="A0AAE0YTJ1"/>
<feature type="region of interest" description="Disordered" evidence="9">
    <location>
        <begin position="1"/>
        <end position="235"/>
    </location>
</feature>
<reference evidence="12" key="1">
    <citation type="journal article" date="2023" name="G3 (Bethesda)">
        <title>A reference genome for the long-term kleptoplast-retaining sea slug Elysia crispata morphotype clarki.</title>
        <authorList>
            <person name="Eastman K.E."/>
            <person name="Pendleton A.L."/>
            <person name="Shaikh M.A."/>
            <person name="Suttiyut T."/>
            <person name="Ogas R."/>
            <person name="Tomko P."/>
            <person name="Gavelis G."/>
            <person name="Widhalm J.R."/>
            <person name="Wisecaver J.H."/>
        </authorList>
    </citation>
    <scope>NUCLEOTIDE SEQUENCE</scope>
    <source>
        <strain evidence="12">ECLA1</strain>
    </source>
</reference>